<feature type="transmembrane region" description="Helical" evidence="1">
    <location>
        <begin position="131"/>
        <end position="152"/>
    </location>
</feature>
<feature type="transmembrane region" description="Helical" evidence="1">
    <location>
        <begin position="350"/>
        <end position="372"/>
    </location>
</feature>
<feature type="transmembrane region" description="Helical" evidence="1">
    <location>
        <begin position="103"/>
        <end position="125"/>
    </location>
</feature>
<feature type="transmembrane region" description="Helical" evidence="1">
    <location>
        <begin position="164"/>
        <end position="184"/>
    </location>
</feature>
<evidence type="ECO:0000313" key="2">
    <source>
        <dbReference type="EMBL" id="MBB5173231.1"/>
    </source>
</evidence>
<keyword evidence="1" id="KW-0472">Membrane</keyword>
<feature type="transmembrane region" description="Helical" evidence="1">
    <location>
        <begin position="190"/>
        <end position="208"/>
    </location>
</feature>
<dbReference type="Proteomes" id="UP000551878">
    <property type="component" value="Unassembled WGS sequence"/>
</dbReference>
<proteinExistence type="predicted"/>
<comment type="caution">
    <text evidence="2">The sequence shown here is derived from an EMBL/GenBank/DDBJ whole genome shotgun (WGS) entry which is preliminary data.</text>
</comment>
<accession>A0A840QPG9</accession>
<keyword evidence="1" id="KW-1133">Transmembrane helix</keyword>
<sequence length="405" mass="47224">MINIQSLWSKRVKEYWRMAIRYLRLIGNSGFLFTVYILIVFGSYYYGIFLDELPASFPTEVFLALVFALFLSKVRVRTFLKEADVVFLSPLEGKIDRYFRTSFFYSLAVQSAWLLLLTVIVTPMYADRITANVGALFASFLAFVLLIAWNMYASFNEQRLQERGVQNIHLILRFVANVVMTLFVFHLVNVFVLAIGFIILALITATYYQRLGRNHSLKWDQLVEIEDQMLTMFYRIANSFTDVPRLKTKVRARKLLTPVLRLVPYAQQRTFHYLYSRAFLRSNDYFGIYMRLTIVGSLLLIWIQTDWAQWFIVVLFTYMTGLQIATLYRHFHTNHQVDLYPIAKSERQQAVQAVVFCLLLLQVAIFTVVIVSSHSINLQMFIAFVLGVGTSGVFTYGWMRKKLLA</sequence>
<dbReference type="RefSeq" id="WP_184663684.1">
    <property type="nucleotide sequence ID" value="NZ_JACHHB010000005.1"/>
</dbReference>
<feature type="transmembrane region" description="Helical" evidence="1">
    <location>
        <begin position="21"/>
        <end position="47"/>
    </location>
</feature>
<feature type="transmembrane region" description="Helical" evidence="1">
    <location>
        <begin position="309"/>
        <end position="329"/>
    </location>
</feature>
<organism evidence="2 3">
    <name type="scientific">Texcoconibacillus texcoconensis</name>
    <dbReference type="NCBI Taxonomy" id="1095777"/>
    <lineage>
        <taxon>Bacteria</taxon>
        <taxon>Bacillati</taxon>
        <taxon>Bacillota</taxon>
        <taxon>Bacilli</taxon>
        <taxon>Bacillales</taxon>
        <taxon>Bacillaceae</taxon>
        <taxon>Texcoconibacillus</taxon>
    </lineage>
</organism>
<feature type="transmembrane region" description="Helical" evidence="1">
    <location>
        <begin position="285"/>
        <end position="303"/>
    </location>
</feature>
<dbReference type="EMBL" id="JACHHB010000005">
    <property type="protein sequence ID" value="MBB5173231.1"/>
    <property type="molecule type" value="Genomic_DNA"/>
</dbReference>
<evidence type="ECO:0000256" key="1">
    <source>
        <dbReference type="SAM" id="Phobius"/>
    </source>
</evidence>
<dbReference type="Pfam" id="PF05975">
    <property type="entry name" value="EcsB"/>
    <property type="match status" value="1"/>
</dbReference>
<keyword evidence="3" id="KW-1185">Reference proteome</keyword>
<protein>
    <submittedName>
        <fullName evidence="2">ABC-2 type transport system permease protein</fullName>
    </submittedName>
</protein>
<evidence type="ECO:0000313" key="3">
    <source>
        <dbReference type="Proteomes" id="UP000551878"/>
    </source>
</evidence>
<dbReference type="PIRSF" id="PIRSF037259">
    <property type="entry name" value="EcsB_ABC"/>
    <property type="match status" value="1"/>
</dbReference>
<dbReference type="GO" id="GO:0016020">
    <property type="term" value="C:membrane"/>
    <property type="evidence" value="ECO:0007669"/>
    <property type="project" value="InterPro"/>
</dbReference>
<feature type="transmembrane region" description="Helical" evidence="1">
    <location>
        <begin position="378"/>
        <end position="399"/>
    </location>
</feature>
<name>A0A840QPG9_9BACI</name>
<dbReference type="InterPro" id="IPR010288">
    <property type="entry name" value="EcsB_ABC"/>
</dbReference>
<gene>
    <name evidence="2" type="ORF">HNQ41_001400</name>
</gene>
<reference evidence="2 3" key="1">
    <citation type="submission" date="2020-08" db="EMBL/GenBank/DDBJ databases">
        <title>Genomic Encyclopedia of Type Strains, Phase IV (KMG-IV): sequencing the most valuable type-strain genomes for metagenomic binning, comparative biology and taxonomic classification.</title>
        <authorList>
            <person name="Goeker M."/>
        </authorList>
    </citation>
    <scope>NUCLEOTIDE SEQUENCE [LARGE SCALE GENOMIC DNA]</scope>
    <source>
        <strain evidence="2 3">DSM 24696</strain>
    </source>
</reference>
<dbReference type="AlphaFoldDB" id="A0A840QPG9"/>
<feature type="transmembrane region" description="Helical" evidence="1">
    <location>
        <begin position="53"/>
        <end position="71"/>
    </location>
</feature>
<keyword evidence="1" id="KW-0812">Transmembrane</keyword>